<sequence>MGEENCITDMGDEEVHAKSIGLRIQGKIASKMSSKGLAKQVVDGPTSELIDNCYRIAKYYLESKKDAEKIMKNMIKIVVKVALLSSNNRFTKEEMSIIQNFQNKFKTIAKSIISFYEVDFTFDCEYTVTMMKDSQKLLEKLVCNHLTAKSLKRIECVYNFYSNPDVLDSVFQPGSKFRPYLANIVKSLNTLIEQGQL</sequence>
<dbReference type="Proteomes" id="UP001652625">
    <property type="component" value="Chromosome 13"/>
</dbReference>
<dbReference type="PANTHER" id="PTHR12757">
    <property type="entry name" value="TUMOR NECROSIS FACTOR INDUCED PROTEIN"/>
    <property type="match status" value="1"/>
</dbReference>
<reference evidence="3" key="2">
    <citation type="submission" date="2025-05" db="UniProtKB">
        <authorList>
            <consortium name="RefSeq"/>
        </authorList>
    </citation>
    <scope>IDENTIFICATION</scope>
</reference>
<dbReference type="EMBL" id="HAAD01005403">
    <property type="protein sequence ID" value="CDG71635.1"/>
    <property type="molecule type" value="mRNA"/>
</dbReference>
<dbReference type="RefSeq" id="XP_002165766.2">
    <property type="nucleotide sequence ID" value="XM_002165730.2"/>
</dbReference>
<dbReference type="KEGG" id="hmg:100214994"/>
<keyword evidence="2" id="KW-1185">Reference proteome</keyword>
<gene>
    <name evidence="1" type="primary">TNFAIP8</name>
    <name evidence="3" type="synonym">LOC100214994</name>
</gene>
<evidence type="ECO:0000313" key="3">
    <source>
        <dbReference type="RefSeq" id="XP_065672963.1"/>
    </source>
</evidence>
<evidence type="ECO:0000313" key="1">
    <source>
        <dbReference type="EMBL" id="CDG71635.1"/>
    </source>
</evidence>
<dbReference type="AlphaFoldDB" id="T2MI84"/>
<dbReference type="Pfam" id="PF05527">
    <property type="entry name" value="TNFAIP8"/>
    <property type="match status" value="1"/>
</dbReference>
<proteinExistence type="evidence at transcript level"/>
<dbReference type="FunFam" id="1.20.1440.160:FF:000001">
    <property type="entry name" value="Tumor necrosis factor alpha-induced protein 8-like 1"/>
    <property type="match status" value="1"/>
</dbReference>
<dbReference type="GeneID" id="100214994"/>
<dbReference type="PANTHER" id="PTHR12757:SF1">
    <property type="entry name" value="PROTEIN SALIVARY GLANDS MARRED"/>
    <property type="match status" value="1"/>
</dbReference>
<organism evidence="1">
    <name type="scientific">Hydra vulgaris</name>
    <name type="common">Hydra</name>
    <name type="synonym">Hydra attenuata</name>
    <dbReference type="NCBI Taxonomy" id="6087"/>
    <lineage>
        <taxon>Eukaryota</taxon>
        <taxon>Metazoa</taxon>
        <taxon>Cnidaria</taxon>
        <taxon>Hydrozoa</taxon>
        <taxon>Hydroidolina</taxon>
        <taxon>Anthoathecata</taxon>
        <taxon>Aplanulata</taxon>
        <taxon>Hydridae</taxon>
        <taxon>Hydra</taxon>
    </lineage>
</organism>
<dbReference type="OrthoDB" id="10055976at2759"/>
<dbReference type="InterPro" id="IPR008477">
    <property type="entry name" value="TNFAIP8-like"/>
</dbReference>
<dbReference type="RefSeq" id="XP_065672963.1">
    <property type="nucleotide sequence ID" value="XM_065816891.1"/>
</dbReference>
<dbReference type="GO" id="GO:0042981">
    <property type="term" value="P:regulation of apoptotic process"/>
    <property type="evidence" value="ECO:0007669"/>
    <property type="project" value="InterPro"/>
</dbReference>
<protein>
    <submittedName>
        <fullName evidence="1 3">Tumor necrosis factor alpha-induced protein 8</fullName>
    </submittedName>
</protein>
<dbReference type="GO" id="GO:0005737">
    <property type="term" value="C:cytoplasm"/>
    <property type="evidence" value="ECO:0007669"/>
    <property type="project" value="TreeGrafter"/>
</dbReference>
<dbReference type="InterPro" id="IPR038355">
    <property type="entry name" value="TNFAIP8_sf"/>
</dbReference>
<name>T2MI84_HYDVU</name>
<evidence type="ECO:0000313" key="2">
    <source>
        <dbReference type="Proteomes" id="UP001652625"/>
    </source>
</evidence>
<dbReference type="Gene3D" id="1.20.1440.160">
    <property type="entry name" value="Tumor necrosis factor alpha-induced protein 8-like"/>
    <property type="match status" value="1"/>
</dbReference>
<accession>T2MI84</accession>
<reference evidence="1" key="1">
    <citation type="journal article" date="2013" name="Genome Biol. Evol.">
        <title>Punctuated emergences of genetic and phenotypic innovations in eumetazoan, bilaterian, euteleostome, and hominidae ancestors.</title>
        <authorList>
            <person name="Wenger Y."/>
            <person name="Galliot B."/>
        </authorList>
    </citation>
    <scope>NUCLEOTIDE SEQUENCE</scope>
    <source>
        <tissue evidence="1">Whole animals</tissue>
    </source>
</reference>